<keyword evidence="1 2" id="KW-0597">Phosphoprotein</keyword>
<evidence type="ECO:0000313" key="4">
    <source>
        <dbReference type="EMBL" id="AMM40237.1"/>
    </source>
</evidence>
<dbReference type="KEGG" id="daw:HS1_000431"/>
<evidence type="ECO:0000256" key="1">
    <source>
        <dbReference type="ARBA" id="ARBA00022553"/>
    </source>
</evidence>
<proteinExistence type="predicted"/>
<dbReference type="AlphaFoldDB" id="A0A7U4QIZ2"/>
<keyword evidence="5" id="KW-1185">Reference proteome</keyword>
<accession>A0A7U4QIZ2</accession>
<dbReference type="InterPro" id="IPR050595">
    <property type="entry name" value="Bact_response_regulator"/>
</dbReference>
<name>A0A7U4QIZ2_DESA2</name>
<dbReference type="PROSITE" id="PS50110">
    <property type="entry name" value="RESPONSE_REGULATORY"/>
    <property type="match status" value="1"/>
</dbReference>
<feature type="domain" description="Response regulatory" evidence="3">
    <location>
        <begin position="5"/>
        <end position="125"/>
    </location>
</feature>
<evidence type="ECO:0000259" key="3">
    <source>
        <dbReference type="PROSITE" id="PS50110"/>
    </source>
</evidence>
<dbReference type="InterPro" id="IPR001789">
    <property type="entry name" value="Sig_transdc_resp-reg_receiver"/>
</dbReference>
<organism evidence="4 5">
    <name type="scientific">Desulfofervidus auxilii</name>
    <dbReference type="NCBI Taxonomy" id="1621989"/>
    <lineage>
        <taxon>Bacteria</taxon>
        <taxon>Pseudomonadati</taxon>
        <taxon>Thermodesulfobacteriota</taxon>
        <taxon>Candidatus Desulfofervidia</taxon>
        <taxon>Candidatus Desulfofervidales</taxon>
        <taxon>Candidatus Desulfofervidaceae</taxon>
        <taxon>Candidatus Desulfofervidus</taxon>
    </lineage>
</organism>
<dbReference type="SMART" id="SM00448">
    <property type="entry name" value="REC"/>
    <property type="match status" value="1"/>
</dbReference>
<dbReference type="EMBL" id="CP013015">
    <property type="protein sequence ID" value="AMM40237.1"/>
    <property type="molecule type" value="Genomic_DNA"/>
</dbReference>
<dbReference type="RefSeq" id="WP_066060530.1">
    <property type="nucleotide sequence ID" value="NZ_CP013015.1"/>
</dbReference>
<dbReference type="OrthoDB" id="9786548at2"/>
<gene>
    <name evidence="4" type="ORF">HS1_000431</name>
</gene>
<dbReference type="Proteomes" id="UP000070560">
    <property type="component" value="Chromosome"/>
</dbReference>
<evidence type="ECO:0000313" key="5">
    <source>
        <dbReference type="Proteomes" id="UP000070560"/>
    </source>
</evidence>
<dbReference type="InterPro" id="IPR011006">
    <property type="entry name" value="CheY-like_superfamily"/>
</dbReference>
<dbReference type="Pfam" id="PF00072">
    <property type="entry name" value="Response_reg"/>
    <property type="match status" value="1"/>
</dbReference>
<protein>
    <submittedName>
        <fullName evidence="4">Chemotaxis protein CheY</fullName>
    </submittedName>
</protein>
<reference evidence="4 5" key="1">
    <citation type="submission" date="2015-10" db="EMBL/GenBank/DDBJ databases">
        <title>Candidatus Desulfofervidus auxilii, a hydrogenotrophic sulfate-reducing bacterium involved in the thermophilic anaerobic oxidation of methane.</title>
        <authorList>
            <person name="Krukenberg V."/>
            <person name="Richter M."/>
            <person name="Wegener G."/>
        </authorList>
    </citation>
    <scope>NUCLEOTIDE SEQUENCE [LARGE SCALE GENOMIC DNA]</scope>
    <source>
        <strain evidence="4 5">HS1</strain>
    </source>
</reference>
<dbReference type="PANTHER" id="PTHR44591">
    <property type="entry name" value="STRESS RESPONSE REGULATOR PROTEIN 1"/>
    <property type="match status" value="1"/>
</dbReference>
<dbReference type="GO" id="GO:0000160">
    <property type="term" value="P:phosphorelay signal transduction system"/>
    <property type="evidence" value="ECO:0007669"/>
    <property type="project" value="InterPro"/>
</dbReference>
<dbReference type="PANTHER" id="PTHR44591:SF25">
    <property type="entry name" value="CHEMOTAXIS TWO-COMPONENT RESPONSE REGULATOR"/>
    <property type="match status" value="1"/>
</dbReference>
<sequence>MGSKRILIVDDSPTLRASLRLCLKKAGYDIIEAEDGLDGLKKLNRLKREGSRVSLIISDVVMPKMDGITFVKKVKKTAFCYTPIIILTSERDEAKKQEGRKAGAAGWLVKPFKPQQLLWVIKKFVR</sequence>
<dbReference type="Gene3D" id="3.40.50.2300">
    <property type="match status" value="1"/>
</dbReference>
<dbReference type="SUPFAM" id="SSF52172">
    <property type="entry name" value="CheY-like"/>
    <property type="match status" value="1"/>
</dbReference>
<evidence type="ECO:0000256" key="2">
    <source>
        <dbReference type="PROSITE-ProRule" id="PRU00169"/>
    </source>
</evidence>
<feature type="modified residue" description="4-aspartylphosphate" evidence="2">
    <location>
        <position position="59"/>
    </location>
</feature>